<dbReference type="AlphaFoldDB" id="A0A1Y4LFE4"/>
<proteinExistence type="predicted"/>
<protein>
    <submittedName>
        <fullName evidence="2">Uncharacterized protein</fullName>
    </submittedName>
</protein>
<feature type="transmembrane region" description="Helical" evidence="1">
    <location>
        <begin position="6"/>
        <end position="28"/>
    </location>
</feature>
<sequence>MQSFLFTELLFPAISTVIGALVGGLFAYKIAKERFASDYINEGKLGISIVSDSARNIKDTANELYIILINRTGRSTTEFLSLLIDKNNVLENYLNIFTSDWKNYREKILSCTFPYICKDSDKRKNFCEISETIKETYIIIGEYQDLIKDCYKEIKREDTREFTAKTISFMGTLDAQTKLSSAKDQLQQLVKKCELICNQQRLTDENETRRA</sequence>
<keyword evidence="1" id="KW-1133">Transmembrane helix</keyword>
<name>A0A1Y4LFE4_9FIRM</name>
<dbReference type="EMBL" id="NFKL01000027">
    <property type="protein sequence ID" value="OUP55436.1"/>
    <property type="molecule type" value="Genomic_DNA"/>
</dbReference>
<keyword evidence="1" id="KW-0812">Transmembrane</keyword>
<keyword evidence="1" id="KW-0472">Membrane</keyword>
<comment type="caution">
    <text evidence="2">The sequence shown here is derived from an EMBL/GenBank/DDBJ whole genome shotgun (WGS) entry which is preliminary data.</text>
</comment>
<dbReference type="Proteomes" id="UP000195326">
    <property type="component" value="Unassembled WGS sequence"/>
</dbReference>
<reference evidence="3" key="1">
    <citation type="submission" date="2017-04" db="EMBL/GenBank/DDBJ databases">
        <title>Function of individual gut microbiota members based on whole genome sequencing of pure cultures obtained from chicken caecum.</title>
        <authorList>
            <person name="Medvecky M."/>
            <person name="Cejkova D."/>
            <person name="Polansky O."/>
            <person name="Karasova D."/>
            <person name="Kubasova T."/>
            <person name="Cizek A."/>
            <person name="Rychlik I."/>
        </authorList>
    </citation>
    <scope>NUCLEOTIDE SEQUENCE [LARGE SCALE GENOMIC DNA]</scope>
    <source>
        <strain evidence="3">An179</strain>
    </source>
</reference>
<organism evidence="2 3">
    <name type="scientific">Butyricicoccus pullicaecorum</name>
    <dbReference type="NCBI Taxonomy" id="501571"/>
    <lineage>
        <taxon>Bacteria</taxon>
        <taxon>Bacillati</taxon>
        <taxon>Bacillota</taxon>
        <taxon>Clostridia</taxon>
        <taxon>Eubacteriales</taxon>
        <taxon>Butyricicoccaceae</taxon>
        <taxon>Butyricicoccus</taxon>
    </lineage>
</organism>
<gene>
    <name evidence="2" type="ORF">B5F15_14745</name>
</gene>
<accession>A0A1Y4LFE4</accession>
<evidence type="ECO:0000313" key="3">
    <source>
        <dbReference type="Proteomes" id="UP000195326"/>
    </source>
</evidence>
<dbReference type="RefSeq" id="WP_087415861.1">
    <property type="nucleotide sequence ID" value="NZ_NFKL01000027.1"/>
</dbReference>
<evidence type="ECO:0000313" key="2">
    <source>
        <dbReference type="EMBL" id="OUP55436.1"/>
    </source>
</evidence>
<evidence type="ECO:0000256" key="1">
    <source>
        <dbReference type="SAM" id="Phobius"/>
    </source>
</evidence>